<gene>
    <name evidence="1" type="ORF">RFULGI_LOCUS6303</name>
</gene>
<reference evidence="1" key="1">
    <citation type="submission" date="2021-06" db="EMBL/GenBank/DDBJ databases">
        <authorList>
            <person name="Kallberg Y."/>
            <person name="Tangrot J."/>
            <person name="Rosling A."/>
        </authorList>
    </citation>
    <scope>NUCLEOTIDE SEQUENCE</scope>
    <source>
        <strain evidence="1">IN212</strain>
    </source>
</reference>
<evidence type="ECO:0000313" key="2">
    <source>
        <dbReference type="Proteomes" id="UP000789396"/>
    </source>
</evidence>
<dbReference type="Proteomes" id="UP000789396">
    <property type="component" value="Unassembled WGS sequence"/>
</dbReference>
<dbReference type="AlphaFoldDB" id="A0A9N9CA49"/>
<comment type="caution">
    <text evidence="1">The sequence shown here is derived from an EMBL/GenBank/DDBJ whole genome shotgun (WGS) entry which is preliminary data.</text>
</comment>
<name>A0A9N9CA49_9GLOM</name>
<organism evidence="1 2">
    <name type="scientific">Racocetra fulgida</name>
    <dbReference type="NCBI Taxonomy" id="60492"/>
    <lineage>
        <taxon>Eukaryota</taxon>
        <taxon>Fungi</taxon>
        <taxon>Fungi incertae sedis</taxon>
        <taxon>Mucoromycota</taxon>
        <taxon>Glomeromycotina</taxon>
        <taxon>Glomeromycetes</taxon>
        <taxon>Diversisporales</taxon>
        <taxon>Gigasporaceae</taxon>
        <taxon>Racocetra</taxon>
    </lineage>
</organism>
<dbReference type="EMBL" id="CAJVPZ010007998">
    <property type="protein sequence ID" value="CAG8592951.1"/>
    <property type="molecule type" value="Genomic_DNA"/>
</dbReference>
<feature type="non-terminal residue" evidence="1">
    <location>
        <position position="248"/>
    </location>
</feature>
<dbReference type="PANTHER" id="PTHR47718:SF7">
    <property type="entry name" value="PROTEIN FAR1-RELATED SEQUENCE"/>
    <property type="match status" value="1"/>
</dbReference>
<evidence type="ECO:0000313" key="1">
    <source>
        <dbReference type="EMBL" id="CAG8592951.1"/>
    </source>
</evidence>
<accession>A0A9N9CA49</accession>
<dbReference type="PANTHER" id="PTHR47718">
    <property type="entry name" value="OS01G0519700 PROTEIN"/>
    <property type="match status" value="1"/>
</dbReference>
<protein>
    <submittedName>
        <fullName evidence="1">13552_t:CDS:1</fullName>
    </submittedName>
</protein>
<dbReference type="OrthoDB" id="128308at2759"/>
<keyword evidence="2" id="KW-1185">Reference proteome</keyword>
<sequence length="248" mass="29526">MSNERNISDDVKQQIELLCRAGVDVPTIYAILKEEFGDHVTWMYDDIYNFIYHLERSGLEKRELDAEEFVKILEQIKYDNAGFFYYTDINEDIERLEQAIWMFPEQCINYSRFNDIIVYDNTYKTNLILTDDDHAMANAYFKVLQPLGTKHHLCQWHLIKNVMKNLSSKLNMNWSTFIKDFYKCLGEIDVLNFLSQWNMLKISYPLAVTYLSYMEKTKEKWAACFNNDIFMADMTTTQRGESINNMMK</sequence>
<proteinExistence type="predicted"/>